<evidence type="ECO:0000256" key="3">
    <source>
        <dbReference type="ARBA" id="ARBA00022475"/>
    </source>
</evidence>
<dbReference type="PROSITE" id="PS50928">
    <property type="entry name" value="ABC_TM1"/>
    <property type="match status" value="1"/>
</dbReference>
<dbReference type="PANTHER" id="PTHR43744">
    <property type="entry name" value="ABC TRANSPORTER PERMEASE PROTEIN MG189-RELATED-RELATED"/>
    <property type="match status" value="1"/>
</dbReference>
<feature type="transmembrane region" description="Helical" evidence="7">
    <location>
        <begin position="181"/>
        <end position="203"/>
    </location>
</feature>
<dbReference type="Gene3D" id="1.10.3720.10">
    <property type="entry name" value="MetI-like"/>
    <property type="match status" value="1"/>
</dbReference>
<dbReference type="AlphaFoldDB" id="A0A3Q8XBB9"/>
<keyword evidence="4 7" id="KW-0812">Transmembrane</keyword>
<reference evidence="10" key="1">
    <citation type="submission" date="2018-12" db="EMBL/GenBank/DDBJ databases">
        <title>Genome sequence of Peanibacillus sp.</title>
        <authorList>
            <person name="Subramani G."/>
            <person name="Srinivasan S."/>
            <person name="Kim M.K."/>
        </authorList>
    </citation>
    <scope>NUCLEOTIDE SEQUENCE [LARGE SCALE GENOMIC DNA]</scope>
    <source>
        <strain evidence="10">18JY67-1</strain>
    </source>
</reference>
<name>A0A3Q8XBB9_9BACL</name>
<evidence type="ECO:0000256" key="1">
    <source>
        <dbReference type="ARBA" id="ARBA00004651"/>
    </source>
</evidence>
<proteinExistence type="predicted"/>
<keyword evidence="3" id="KW-1003">Cell membrane</keyword>
<keyword evidence="2" id="KW-0813">Transport</keyword>
<protein>
    <submittedName>
        <fullName evidence="9">Carbohydrate ABC transporter permease</fullName>
    </submittedName>
</protein>
<dbReference type="KEGG" id="palb:EJC50_26645"/>
<keyword evidence="6 7" id="KW-0472">Membrane</keyword>
<dbReference type="EMBL" id="CP034437">
    <property type="protein sequence ID" value="AZN43927.1"/>
    <property type="molecule type" value="Genomic_DNA"/>
</dbReference>
<dbReference type="PANTHER" id="PTHR43744:SF9">
    <property type="entry name" value="POLYGALACTURONAN_RHAMNOGALACTURONAN TRANSPORT SYSTEM PERMEASE PROTEIN YTCP"/>
    <property type="match status" value="1"/>
</dbReference>
<accession>A0A3Q8XBB9</accession>
<evidence type="ECO:0000256" key="7">
    <source>
        <dbReference type="SAM" id="Phobius"/>
    </source>
</evidence>
<evidence type="ECO:0000313" key="10">
    <source>
        <dbReference type="Proteomes" id="UP000272528"/>
    </source>
</evidence>
<dbReference type="SUPFAM" id="SSF161098">
    <property type="entry name" value="MetI-like"/>
    <property type="match status" value="1"/>
</dbReference>
<dbReference type="InterPro" id="IPR000515">
    <property type="entry name" value="MetI-like"/>
</dbReference>
<feature type="transmembrane region" description="Helical" evidence="7">
    <location>
        <begin position="261"/>
        <end position="280"/>
    </location>
</feature>
<feature type="transmembrane region" description="Helical" evidence="7">
    <location>
        <begin position="9"/>
        <end position="31"/>
    </location>
</feature>
<evidence type="ECO:0000256" key="4">
    <source>
        <dbReference type="ARBA" id="ARBA00022692"/>
    </source>
</evidence>
<organism evidence="9 10">
    <name type="scientific">Paenibacillus albus</name>
    <dbReference type="NCBI Taxonomy" id="2495582"/>
    <lineage>
        <taxon>Bacteria</taxon>
        <taxon>Bacillati</taxon>
        <taxon>Bacillota</taxon>
        <taxon>Bacilli</taxon>
        <taxon>Bacillales</taxon>
        <taxon>Paenibacillaceae</taxon>
        <taxon>Paenibacillus</taxon>
    </lineage>
</organism>
<feature type="transmembrane region" description="Helical" evidence="7">
    <location>
        <begin position="139"/>
        <end position="160"/>
    </location>
</feature>
<evidence type="ECO:0000256" key="2">
    <source>
        <dbReference type="ARBA" id="ARBA00022448"/>
    </source>
</evidence>
<evidence type="ECO:0000256" key="5">
    <source>
        <dbReference type="ARBA" id="ARBA00022989"/>
    </source>
</evidence>
<dbReference type="Proteomes" id="UP000272528">
    <property type="component" value="Chromosome"/>
</dbReference>
<evidence type="ECO:0000313" key="9">
    <source>
        <dbReference type="EMBL" id="AZN43927.1"/>
    </source>
</evidence>
<dbReference type="GO" id="GO:0005886">
    <property type="term" value="C:plasma membrane"/>
    <property type="evidence" value="ECO:0007669"/>
    <property type="project" value="UniProtKB-SubCell"/>
</dbReference>
<dbReference type="OrthoDB" id="157184at2"/>
<dbReference type="GO" id="GO:0055085">
    <property type="term" value="P:transmembrane transport"/>
    <property type="evidence" value="ECO:0007669"/>
    <property type="project" value="InterPro"/>
</dbReference>
<keyword evidence="10" id="KW-1185">Reference proteome</keyword>
<feature type="transmembrane region" description="Helical" evidence="7">
    <location>
        <begin position="108"/>
        <end position="127"/>
    </location>
</feature>
<evidence type="ECO:0000256" key="6">
    <source>
        <dbReference type="ARBA" id="ARBA00023136"/>
    </source>
</evidence>
<gene>
    <name evidence="9" type="ORF">EJC50_26645</name>
</gene>
<dbReference type="CDD" id="cd06261">
    <property type="entry name" value="TM_PBP2"/>
    <property type="match status" value="1"/>
</dbReference>
<feature type="domain" description="ABC transmembrane type-1" evidence="8">
    <location>
        <begin position="73"/>
        <end position="273"/>
    </location>
</feature>
<evidence type="ECO:0000259" key="8">
    <source>
        <dbReference type="PROSITE" id="PS50928"/>
    </source>
</evidence>
<keyword evidence="5 7" id="KW-1133">Transmembrane helix</keyword>
<dbReference type="InterPro" id="IPR035906">
    <property type="entry name" value="MetI-like_sf"/>
</dbReference>
<comment type="subcellular location">
    <subcellularLocation>
        <location evidence="1">Cell membrane</location>
        <topology evidence="1">Multi-pass membrane protein</topology>
    </subcellularLocation>
</comment>
<feature type="transmembrane region" description="Helical" evidence="7">
    <location>
        <begin position="69"/>
        <end position="96"/>
    </location>
</feature>
<sequence length="295" mass="33932">MRSSRLPDLLFKIANYGILTLFSLLCIYPFYYIFIYSISDSQEAMTGVTLLPKSFTLISYTKVFQFDGILNATFISVARTVIGTLLTTFLCSLFAYLMTVQQFPMRKFFYRFLVITLYFNAGLIPWYLLMKQLHFNDSFLLYVVPGAINVFYIILIKTYIEQLPKSLEESAKIDGAGYFTIYAKIIIPISTSILATIAVFTAVDQWNNWFDNYILVSDKHLQTLQYELYRYVTQASTLARQSGMEINRGGAAQQFMTPQTVRMTITMVVTLPILCVYPFMQRYFVKGIMMGAIKG</sequence>